<dbReference type="Pfam" id="PF01514">
    <property type="entry name" value="YscJ_FliF"/>
    <property type="match status" value="1"/>
</dbReference>
<keyword evidence="17" id="KW-0966">Cell projection</keyword>
<comment type="function">
    <text evidence="1 12">The M ring may be actively involved in energy transduction.</text>
</comment>
<evidence type="ECO:0000256" key="10">
    <source>
        <dbReference type="ARBA" id="ARBA00023143"/>
    </source>
</evidence>
<sequence>MAEAKAVSVNSLLADLAKNDVLRQLLILVGIAASVAIGGAAVMWSQGSEYRTLYSSLPPERAASVVDALDLAGIRYRIQDATGAIQVPSDELHNARMRLAGQGLTRDSSGMAMLEKEQGFGVSEFMQSKKYHYALEQELANTIKSMQQVRQARVHLAIPKQSVFVRDRKTPSASIMLDVYPGAVVSRQNVSAIVNLVASSIGGMKPEDVTVIDQLGQQLSETESENDGLELSDRQFSYRQRIEKAYEERVEDLIRPIAGSGRVRVKVAADIDFTTEQQSRESWNPDRQVVRSEQISEQNMADGAGVATGVPGALSNQPPIAGVPEGAGATDGKVNSRSVVRNYEIERVLAHSSNPSGAVNKLSVAVLVDNPRSTNEEGERVVEPLSNPEIERMTLLVKDAVGFDAARGDRVTVIAADFREEGMFDRENSEPKMWEQPWFANLARQVLVGLALLLLVFAVLRPGMRSLLGSQAKSAAGDRSAAEVNRALSGPDSSLSGEYVPPAAGQLGGPANDAESATQRRRGLGFEQKLGDVRGMVDEDPRRVAQVVNKWVSENNG</sequence>
<comment type="similarity">
    <text evidence="4 12">Belongs to the FliF family.</text>
</comment>
<dbReference type="InterPro" id="IPR043427">
    <property type="entry name" value="YscJ/FliF"/>
</dbReference>
<keyword evidence="8 14" id="KW-1133">Transmembrane helix</keyword>
<feature type="domain" description="Flagellar M-ring N-terminal" evidence="15">
    <location>
        <begin position="46"/>
        <end position="220"/>
    </location>
</feature>
<keyword evidence="7 14" id="KW-0812">Transmembrane</keyword>
<dbReference type="PRINTS" id="PR01009">
    <property type="entry name" value="FLGMRINGFLIF"/>
</dbReference>
<dbReference type="InterPro" id="IPR045851">
    <property type="entry name" value="AMP-bd_C_sf"/>
</dbReference>
<keyword evidence="10 12" id="KW-0975">Bacterial flagellum</keyword>
<evidence type="ECO:0000256" key="7">
    <source>
        <dbReference type="ARBA" id="ARBA00022692"/>
    </source>
</evidence>
<evidence type="ECO:0000256" key="4">
    <source>
        <dbReference type="ARBA" id="ARBA00007971"/>
    </source>
</evidence>
<evidence type="ECO:0000259" key="15">
    <source>
        <dbReference type="Pfam" id="PF01514"/>
    </source>
</evidence>
<comment type="subunit">
    <text evidence="11">The basal body constitutes a major portion of the flagellar organelle and consists of four rings (L,P,S, and M) mounted on a central rod. The M ring is integral to the inner membrane of the cell and may be connected to the flagellar rod via the S ring. The S (supramembrane ring) lies just distal to the M ring. The L and P rings lie in the outer membrane and the periplasmic space, respectively.</text>
</comment>
<comment type="caution">
    <text evidence="17">The sequence shown here is derived from an EMBL/GenBank/DDBJ whole genome shotgun (WGS) entry which is preliminary data.</text>
</comment>
<dbReference type="Pfam" id="PF08345">
    <property type="entry name" value="YscJ_FliF_C"/>
    <property type="match status" value="1"/>
</dbReference>
<evidence type="ECO:0000256" key="12">
    <source>
        <dbReference type="PIRNR" id="PIRNR004862"/>
    </source>
</evidence>
<dbReference type="Gene3D" id="3.30.300.30">
    <property type="match status" value="1"/>
</dbReference>
<evidence type="ECO:0000256" key="6">
    <source>
        <dbReference type="ARBA" id="ARBA00022475"/>
    </source>
</evidence>
<evidence type="ECO:0000256" key="1">
    <source>
        <dbReference type="ARBA" id="ARBA00003820"/>
    </source>
</evidence>
<evidence type="ECO:0000256" key="3">
    <source>
        <dbReference type="ARBA" id="ARBA00004651"/>
    </source>
</evidence>
<evidence type="ECO:0000313" key="18">
    <source>
        <dbReference type="Proteomes" id="UP000765845"/>
    </source>
</evidence>
<keyword evidence="6" id="KW-1003">Cell membrane</keyword>
<evidence type="ECO:0000259" key="16">
    <source>
        <dbReference type="Pfam" id="PF08345"/>
    </source>
</evidence>
<dbReference type="Proteomes" id="UP000765845">
    <property type="component" value="Unassembled WGS sequence"/>
</dbReference>
<keyword evidence="9 14" id="KW-0472">Membrane</keyword>
<feature type="transmembrane region" description="Helical" evidence="14">
    <location>
        <begin position="25"/>
        <end position="44"/>
    </location>
</feature>
<evidence type="ECO:0000313" key="17">
    <source>
        <dbReference type="EMBL" id="NKI16773.1"/>
    </source>
</evidence>
<keyword evidence="17" id="KW-0282">Flagellum</keyword>
<proteinExistence type="inferred from homology"/>
<organism evidence="17 18">
    <name type="scientific">Spongiibacter thalassae</name>
    <dbReference type="NCBI Taxonomy" id="2721624"/>
    <lineage>
        <taxon>Bacteria</taxon>
        <taxon>Pseudomonadati</taxon>
        <taxon>Pseudomonadota</taxon>
        <taxon>Gammaproteobacteria</taxon>
        <taxon>Cellvibrionales</taxon>
        <taxon>Spongiibacteraceae</taxon>
        <taxon>Spongiibacter</taxon>
    </lineage>
</organism>
<accession>A0ABX1GE81</accession>
<evidence type="ECO:0000256" key="13">
    <source>
        <dbReference type="SAM" id="MobiDB-lite"/>
    </source>
</evidence>
<evidence type="ECO:0000256" key="9">
    <source>
        <dbReference type="ARBA" id="ARBA00023136"/>
    </source>
</evidence>
<dbReference type="PANTHER" id="PTHR30046">
    <property type="entry name" value="FLAGELLAR M-RING PROTEIN"/>
    <property type="match status" value="1"/>
</dbReference>
<evidence type="ECO:0000256" key="8">
    <source>
        <dbReference type="ARBA" id="ARBA00022989"/>
    </source>
</evidence>
<gene>
    <name evidence="17" type="primary">fliF</name>
    <name evidence="17" type="ORF">HCU74_04980</name>
</gene>
<dbReference type="PIRSF" id="PIRSF004862">
    <property type="entry name" value="FliF"/>
    <property type="match status" value="1"/>
</dbReference>
<dbReference type="InterPro" id="IPR006182">
    <property type="entry name" value="FliF_N_dom"/>
</dbReference>
<evidence type="ECO:0000256" key="2">
    <source>
        <dbReference type="ARBA" id="ARBA00004117"/>
    </source>
</evidence>
<evidence type="ECO:0000256" key="11">
    <source>
        <dbReference type="ARBA" id="ARBA00025936"/>
    </source>
</evidence>
<feature type="domain" description="Flagellar M-ring C-terminal" evidence="16">
    <location>
        <begin position="255"/>
        <end position="418"/>
    </location>
</feature>
<dbReference type="InterPro" id="IPR013556">
    <property type="entry name" value="Flag_M-ring_C"/>
</dbReference>
<dbReference type="RefSeq" id="WP_168449324.1">
    <property type="nucleotide sequence ID" value="NZ_JAAWWK010000002.1"/>
</dbReference>
<dbReference type="PANTHER" id="PTHR30046:SF0">
    <property type="entry name" value="FLAGELLAR M-RING PROTEIN"/>
    <property type="match status" value="1"/>
</dbReference>
<evidence type="ECO:0000256" key="14">
    <source>
        <dbReference type="SAM" id="Phobius"/>
    </source>
</evidence>
<reference evidence="17 18" key="1">
    <citation type="submission" date="2020-04" db="EMBL/GenBank/DDBJ databases">
        <authorList>
            <person name="Yoon J."/>
        </authorList>
    </citation>
    <scope>NUCLEOTIDE SEQUENCE [LARGE SCALE GENOMIC DNA]</scope>
    <source>
        <strain evidence="17 18">KMU-166</strain>
    </source>
</reference>
<keyword evidence="17" id="KW-0969">Cilium</keyword>
<comment type="subcellular location">
    <subcellularLocation>
        <location evidence="2 12">Bacterial flagellum basal body</location>
    </subcellularLocation>
    <subcellularLocation>
        <location evidence="3">Cell membrane</location>
        <topology evidence="3">Multi-pass membrane protein</topology>
    </subcellularLocation>
</comment>
<feature type="region of interest" description="Disordered" evidence="13">
    <location>
        <begin position="474"/>
        <end position="527"/>
    </location>
</feature>
<name>A0ABX1GE81_9GAMM</name>
<keyword evidence="18" id="KW-1185">Reference proteome</keyword>
<dbReference type="NCBIfam" id="TIGR00206">
    <property type="entry name" value="fliF"/>
    <property type="match status" value="1"/>
</dbReference>
<evidence type="ECO:0000256" key="5">
    <source>
        <dbReference type="ARBA" id="ARBA00017949"/>
    </source>
</evidence>
<dbReference type="InterPro" id="IPR000067">
    <property type="entry name" value="FlgMring_FliF"/>
</dbReference>
<protein>
    <recommendedName>
        <fullName evidence="5 12">Flagellar M-ring protein</fullName>
    </recommendedName>
</protein>
<dbReference type="EMBL" id="JAAWWK010000002">
    <property type="protein sequence ID" value="NKI16773.1"/>
    <property type="molecule type" value="Genomic_DNA"/>
</dbReference>